<protein>
    <recommendedName>
        <fullName evidence="3">Gamma-butyrobetaine hydroxylase-like N-terminal domain-containing protein</fullName>
    </recommendedName>
</protein>
<dbReference type="HOGENOM" id="CLU_117841_2_1_0"/>
<dbReference type="EMBL" id="CP001032">
    <property type="protein sequence ID" value="ACB75862.1"/>
    <property type="molecule type" value="Genomic_DNA"/>
</dbReference>
<keyword evidence="2" id="KW-0408">Iron</keyword>
<dbReference type="eggNOG" id="COG3536">
    <property type="taxonomic scope" value="Bacteria"/>
</dbReference>
<sequence length="99" mass="11133">MHTPTNIQLIGSEVAIAWDDGAETYYAFDQLRAASPSAETQGERDVLGNQYGGDGPRRFPGVQVVGWERIGNYAIRFDFSDGHRTGLYSYDYLRELAQR</sequence>
<proteinExistence type="predicted"/>
<evidence type="ECO:0000256" key="2">
    <source>
        <dbReference type="ARBA" id="ARBA00023004"/>
    </source>
</evidence>
<dbReference type="PANTHER" id="PTHR35303:SF5">
    <property type="entry name" value="OS02G0197800 PROTEIN"/>
    <property type="match status" value="1"/>
</dbReference>
<reference evidence="4 5" key="1">
    <citation type="journal article" date="2011" name="J. Bacteriol.">
        <title>Genome sequence of the verrucomicrobium Opitutus terrae PB90-1, an abundant inhabitant of rice paddy soil ecosystems.</title>
        <authorList>
            <person name="van Passel M.W."/>
            <person name="Kant R."/>
            <person name="Palva A."/>
            <person name="Copeland A."/>
            <person name="Lucas S."/>
            <person name="Lapidus A."/>
            <person name="Glavina del Rio T."/>
            <person name="Pitluck S."/>
            <person name="Goltsman E."/>
            <person name="Clum A."/>
            <person name="Sun H."/>
            <person name="Schmutz J."/>
            <person name="Larimer F.W."/>
            <person name="Land M.L."/>
            <person name="Hauser L."/>
            <person name="Kyrpides N."/>
            <person name="Mikhailova N."/>
            <person name="Richardson P.P."/>
            <person name="Janssen P.H."/>
            <person name="de Vos W.M."/>
            <person name="Smidt H."/>
        </authorList>
    </citation>
    <scope>NUCLEOTIDE SEQUENCE [LARGE SCALE GENOMIC DNA]</scope>
    <source>
        <strain evidence="5">DSM 11246 / JCM 15787 / PB90-1</strain>
    </source>
</reference>
<dbReference type="STRING" id="452637.Oter_2580"/>
<evidence type="ECO:0000313" key="5">
    <source>
        <dbReference type="Proteomes" id="UP000007013"/>
    </source>
</evidence>
<dbReference type="InterPro" id="IPR038492">
    <property type="entry name" value="GBBH-like_N_sf"/>
</dbReference>
<accession>B1ZTY0</accession>
<dbReference type="Proteomes" id="UP000007013">
    <property type="component" value="Chromosome"/>
</dbReference>
<keyword evidence="5" id="KW-1185">Reference proteome</keyword>
<keyword evidence="1" id="KW-0479">Metal-binding</keyword>
<dbReference type="PANTHER" id="PTHR35303">
    <property type="entry name" value="OS02G0197800 PROTEIN"/>
    <property type="match status" value="1"/>
</dbReference>
<dbReference type="InterPro" id="IPR010376">
    <property type="entry name" value="GBBH-like_N"/>
</dbReference>
<dbReference type="RefSeq" id="WP_012375397.1">
    <property type="nucleotide sequence ID" value="NC_010571.1"/>
</dbReference>
<organism evidence="4 5">
    <name type="scientific">Opitutus terrae (strain DSM 11246 / JCM 15787 / PB90-1)</name>
    <dbReference type="NCBI Taxonomy" id="452637"/>
    <lineage>
        <taxon>Bacteria</taxon>
        <taxon>Pseudomonadati</taxon>
        <taxon>Verrucomicrobiota</taxon>
        <taxon>Opitutia</taxon>
        <taxon>Opitutales</taxon>
        <taxon>Opitutaceae</taxon>
        <taxon>Opitutus</taxon>
    </lineage>
</organism>
<evidence type="ECO:0000313" key="4">
    <source>
        <dbReference type="EMBL" id="ACB75862.1"/>
    </source>
</evidence>
<name>B1ZTY0_OPITP</name>
<dbReference type="KEGG" id="ote:Oter_2580"/>
<dbReference type="GO" id="GO:0046872">
    <property type="term" value="F:metal ion binding"/>
    <property type="evidence" value="ECO:0007669"/>
    <property type="project" value="UniProtKB-KW"/>
</dbReference>
<evidence type="ECO:0000259" key="3">
    <source>
        <dbReference type="Pfam" id="PF06155"/>
    </source>
</evidence>
<dbReference type="Pfam" id="PF06155">
    <property type="entry name" value="GBBH-like_N"/>
    <property type="match status" value="1"/>
</dbReference>
<feature type="domain" description="Gamma-butyrobetaine hydroxylase-like N-terminal" evidence="3">
    <location>
        <begin position="12"/>
        <end position="94"/>
    </location>
</feature>
<dbReference type="AlphaFoldDB" id="B1ZTY0"/>
<gene>
    <name evidence="4" type="ordered locus">Oter_2580</name>
</gene>
<dbReference type="OrthoDB" id="9794178at2"/>
<evidence type="ECO:0000256" key="1">
    <source>
        <dbReference type="ARBA" id="ARBA00022723"/>
    </source>
</evidence>
<dbReference type="Gene3D" id="3.30.2020.30">
    <property type="match status" value="1"/>
</dbReference>